<keyword evidence="2" id="KW-1185">Reference proteome</keyword>
<proteinExistence type="predicted"/>
<dbReference type="Proteomes" id="UP000240908">
    <property type="component" value="Chromosome"/>
</dbReference>
<name>A0ABM6UTY2_9GAMM</name>
<gene>
    <name evidence="1" type="ORF">DA391_13325</name>
</gene>
<accession>A0ABM6UTY2</accession>
<protein>
    <submittedName>
        <fullName evidence="1">Uncharacterized protein</fullName>
    </submittedName>
</protein>
<reference evidence="2" key="1">
    <citation type="journal article" date="2018" name="Genome Announc.">
        <title>First complete genome sequence of Yersinia massiliensis.</title>
        <authorList>
            <person name="Thomas M.C."/>
            <person name="Arling V."/>
            <person name="Goji N."/>
            <person name="Janzen T.W."/>
            <person name="Duceppe M.-O."/>
            <person name="Mathews A."/>
            <person name="Carrillo C."/>
            <person name="Amoako K."/>
        </authorList>
    </citation>
    <scope>NUCLEOTIDE SEQUENCE [LARGE SCALE GENOMIC DNA]</scope>
    <source>
        <strain evidence="2">GTA</strain>
    </source>
</reference>
<dbReference type="RefSeq" id="WP_108087838.1">
    <property type="nucleotide sequence ID" value="NZ_CP028487.1"/>
</dbReference>
<sequence length="89" mass="9947">MGMIKTNNPTMLQLKSLMTVTYGFSRWHVACAVEAYRDEPSTNPTSASYIYAGRAMKQGLKDGEIDKLYNGGRYYCFVEGCADEKSSEV</sequence>
<evidence type="ECO:0000313" key="1">
    <source>
        <dbReference type="EMBL" id="AVX38561.1"/>
    </source>
</evidence>
<organism evidence="1 2">
    <name type="scientific">Yersinia massiliensis</name>
    <dbReference type="NCBI Taxonomy" id="419257"/>
    <lineage>
        <taxon>Bacteria</taxon>
        <taxon>Pseudomonadati</taxon>
        <taxon>Pseudomonadota</taxon>
        <taxon>Gammaproteobacteria</taxon>
        <taxon>Enterobacterales</taxon>
        <taxon>Yersiniaceae</taxon>
        <taxon>Yersinia</taxon>
    </lineage>
</organism>
<evidence type="ECO:0000313" key="2">
    <source>
        <dbReference type="Proteomes" id="UP000240908"/>
    </source>
</evidence>
<dbReference type="EMBL" id="CP028487">
    <property type="protein sequence ID" value="AVX38561.1"/>
    <property type="molecule type" value="Genomic_DNA"/>
</dbReference>